<evidence type="ECO:0000256" key="5">
    <source>
        <dbReference type="ARBA" id="ARBA00022989"/>
    </source>
</evidence>
<organism evidence="8 9">
    <name type="scientific">Rhamnusium bicolor</name>
    <dbReference type="NCBI Taxonomy" id="1586634"/>
    <lineage>
        <taxon>Eukaryota</taxon>
        <taxon>Metazoa</taxon>
        <taxon>Ecdysozoa</taxon>
        <taxon>Arthropoda</taxon>
        <taxon>Hexapoda</taxon>
        <taxon>Insecta</taxon>
        <taxon>Pterygota</taxon>
        <taxon>Neoptera</taxon>
        <taxon>Endopterygota</taxon>
        <taxon>Coleoptera</taxon>
        <taxon>Polyphaga</taxon>
        <taxon>Cucujiformia</taxon>
        <taxon>Chrysomeloidea</taxon>
        <taxon>Cerambycidae</taxon>
        <taxon>Lepturinae</taxon>
        <taxon>Rhagiini</taxon>
        <taxon>Rhamnusium</taxon>
    </lineage>
</organism>
<feature type="transmembrane region" description="Helical" evidence="7">
    <location>
        <begin position="118"/>
        <end position="141"/>
    </location>
</feature>
<keyword evidence="4 7" id="KW-0812">Transmembrane</keyword>
<keyword evidence="5 7" id="KW-1133">Transmembrane helix</keyword>
<evidence type="ECO:0000256" key="3">
    <source>
        <dbReference type="ARBA" id="ARBA00022448"/>
    </source>
</evidence>
<evidence type="ECO:0008006" key="10">
    <source>
        <dbReference type="Google" id="ProtNLM"/>
    </source>
</evidence>
<comment type="subcellular location">
    <subcellularLocation>
        <location evidence="1">Endomembrane system</location>
        <topology evidence="1">Multi-pass membrane protein</topology>
    </subcellularLocation>
</comment>
<dbReference type="GO" id="GO:0005764">
    <property type="term" value="C:lysosome"/>
    <property type="evidence" value="ECO:0007669"/>
    <property type="project" value="TreeGrafter"/>
</dbReference>
<evidence type="ECO:0000256" key="1">
    <source>
        <dbReference type="ARBA" id="ARBA00004127"/>
    </source>
</evidence>
<keyword evidence="6 7" id="KW-0472">Membrane</keyword>
<keyword evidence="3" id="KW-0813">Transport</keyword>
<dbReference type="AlphaFoldDB" id="A0AAV8WKC1"/>
<name>A0AAV8WKC1_9CUCU</name>
<comment type="similarity">
    <text evidence="2">Belongs to the battenin family.</text>
</comment>
<dbReference type="GO" id="GO:0007040">
    <property type="term" value="P:lysosome organization"/>
    <property type="evidence" value="ECO:0007669"/>
    <property type="project" value="TreeGrafter"/>
</dbReference>
<dbReference type="Pfam" id="PF02487">
    <property type="entry name" value="CLN3"/>
    <property type="match status" value="2"/>
</dbReference>
<feature type="transmembrane region" description="Helical" evidence="7">
    <location>
        <begin position="31"/>
        <end position="55"/>
    </location>
</feature>
<gene>
    <name evidence="8" type="ORF">NQ314_020751</name>
</gene>
<dbReference type="GO" id="GO:0012505">
    <property type="term" value="C:endomembrane system"/>
    <property type="evidence" value="ECO:0007669"/>
    <property type="project" value="UniProtKB-SubCell"/>
</dbReference>
<dbReference type="PANTHER" id="PTHR10981">
    <property type="entry name" value="BATTENIN"/>
    <property type="match status" value="1"/>
</dbReference>
<reference evidence="8" key="1">
    <citation type="journal article" date="2023" name="Insect Mol. Biol.">
        <title>Genome sequencing provides insights into the evolution of gene families encoding plant cell wall-degrading enzymes in longhorned beetles.</title>
        <authorList>
            <person name="Shin N.R."/>
            <person name="Okamura Y."/>
            <person name="Kirsch R."/>
            <person name="Pauchet Y."/>
        </authorList>
    </citation>
    <scope>NUCLEOTIDE SEQUENCE</scope>
    <source>
        <strain evidence="8">RBIC_L_NR</strain>
    </source>
</reference>
<dbReference type="InterPro" id="IPR003492">
    <property type="entry name" value="Battenin_disease_Cln3"/>
</dbReference>
<dbReference type="PANTHER" id="PTHR10981:SF0">
    <property type="entry name" value="BATTENIN"/>
    <property type="match status" value="1"/>
</dbReference>
<evidence type="ECO:0000256" key="7">
    <source>
        <dbReference type="SAM" id="Phobius"/>
    </source>
</evidence>
<sequence length="151" mass="16509">MIGYQSCATILPADNAEANEANKKRKIRALVAYWIIGLCNNYGYVVMLTAASDIIADHAGGNEGINVIIFTTEAIYYYIPNFYIVIALTLWEGLLGGSSYVNTFYRITSEVSEENKQFSMAITTFGDSIGIALAGAFAIFAHNKICDLPMP</sequence>
<evidence type="ECO:0000313" key="8">
    <source>
        <dbReference type="EMBL" id="KAJ8926899.1"/>
    </source>
</evidence>
<dbReference type="GO" id="GO:0051453">
    <property type="term" value="P:regulation of intracellular pH"/>
    <property type="evidence" value="ECO:0007669"/>
    <property type="project" value="TreeGrafter"/>
</dbReference>
<evidence type="ECO:0000256" key="4">
    <source>
        <dbReference type="ARBA" id="ARBA00022692"/>
    </source>
</evidence>
<evidence type="ECO:0000256" key="6">
    <source>
        <dbReference type="ARBA" id="ARBA00023136"/>
    </source>
</evidence>
<dbReference type="GO" id="GO:0016020">
    <property type="term" value="C:membrane"/>
    <property type="evidence" value="ECO:0007669"/>
    <property type="project" value="InterPro"/>
</dbReference>
<comment type="caution">
    <text evidence="8">The sequence shown here is derived from an EMBL/GenBank/DDBJ whole genome shotgun (WGS) entry which is preliminary data.</text>
</comment>
<keyword evidence="9" id="KW-1185">Reference proteome</keyword>
<accession>A0AAV8WKC1</accession>
<dbReference type="EMBL" id="JANEYF010005770">
    <property type="protein sequence ID" value="KAJ8926899.1"/>
    <property type="molecule type" value="Genomic_DNA"/>
</dbReference>
<proteinExistence type="inferred from homology"/>
<dbReference type="Proteomes" id="UP001162156">
    <property type="component" value="Unassembled WGS sequence"/>
</dbReference>
<dbReference type="InterPro" id="IPR036259">
    <property type="entry name" value="MFS_trans_sf"/>
</dbReference>
<feature type="transmembrane region" description="Helical" evidence="7">
    <location>
        <begin position="75"/>
        <end position="97"/>
    </location>
</feature>
<protein>
    <recommendedName>
        <fullName evidence="10">Battenin</fullName>
    </recommendedName>
</protein>
<evidence type="ECO:0000256" key="2">
    <source>
        <dbReference type="ARBA" id="ARBA00007467"/>
    </source>
</evidence>
<evidence type="ECO:0000313" key="9">
    <source>
        <dbReference type="Proteomes" id="UP001162156"/>
    </source>
</evidence>
<dbReference type="SUPFAM" id="SSF103473">
    <property type="entry name" value="MFS general substrate transporter"/>
    <property type="match status" value="1"/>
</dbReference>